<dbReference type="Proteomes" id="UP000095287">
    <property type="component" value="Unplaced"/>
</dbReference>
<reference evidence="3" key="1">
    <citation type="submission" date="2016-11" db="UniProtKB">
        <authorList>
            <consortium name="WormBaseParasite"/>
        </authorList>
    </citation>
    <scope>IDENTIFICATION</scope>
</reference>
<keyword evidence="1" id="KW-1133">Transmembrane helix</keyword>
<accession>A0A1I7XXK8</accession>
<keyword evidence="1" id="KW-0472">Membrane</keyword>
<dbReference type="AlphaFoldDB" id="A0A1I7XXK8"/>
<evidence type="ECO:0000256" key="1">
    <source>
        <dbReference type="SAM" id="Phobius"/>
    </source>
</evidence>
<protein>
    <submittedName>
        <fullName evidence="3">Transmembrane protein</fullName>
    </submittedName>
</protein>
<keyword evidence="1" id="KW-0812">Transmembrane</keyword>
<evidence type="ECO:0000313" key="2">
    <source>
        <dbReference type="Proteomes" id="UP000095287"/>
    </source>
</evidence>
<sequence length="67" mass="7365">MEVGYMLLIGLMPTMLAVEAIMWTYYIYLTMQPLSTVSEPAAQPFSNPCGESNVQAAMASKNNSTKQ</sequence>
<name>A0A1I7XXK8_9BILA</name>
<keyword evidence="2" id="KW-1185">Reference proteome</keyword>
<feature type="transmembrane region" description="Helical" evidence="1">
    <location>
        <begin position="6"/>
        <end position="28"/>
    </location>
</feature>
<dbReference type="WBParaSite" id="L893_g10617.t1">
    <property type="protein sequence ID" value="L893_g10617.t1"/>
    <property type="gene ID" value="L893_g10617"/>
</dbReference>
<organism evidence="2 3">
    <name type="scientific">Steinernema glaseri</name>
    <dbReference type="NCBI Taxonomy" id="37863"/>
    <lineage>
        <taxon>Eukaryota</taxon>
        <taxon>Metazoa</taxon>
        <taxon>Ecdysozoa</taxon>
        <taxon>Nematoda</taxon>
        <taxon>Chromadorea</taxon>
        <taxon>Rhabditida</taxon>
        <taxon>Tylenchina</taxon>
        <taxon>Panagrolaimomorpha</taxon>
        <taxon>Strongyloidoidea</taxon>
        <taxon>Steinernematidae</taxon>
        <taxon>Steinernema</taxon>
    </lineage>
</organism>
<proteinExistence type="predicted"/>
<evidence type="ECO:0000313" key="3">
    <source>
        <dbReference type="WBParaSite" id="L893_g10617.t1"/>
    </source>
</evidence>